<dbReference type="Gene3D" id="2.60.40.3760">
    <property type="match status" value="2"/>
</dbReference>
<keyword evidence="5" id="KW-0732">Signal</keyword>
<proteinExistence type="inferred from homology"/>
<dbReference type="GO" id="GO:0016998">
    <property type="term" value="P:cell wall macromolecule catabolic process"/>
    <property type="evidence" value="ECO:0007669"/>
    <property type="project" value="InterPro"/>
</dbReference>
<dbReference type="PROSITE" id="PS51904">
    <property type="entry name" value="GLYCOSYL_HYDROL_F25_2"/>
    <property type="match status" value="1"/>
</dbReference>
<dbReference type="Gene3D" id="3.20.20.80">
    <property type="entry name" value="Glycosidases"/>
    <property type="match status" value="1"/>
</dbReference>
<reference evidence="7 8" key="1">
    <citation type="submission" date="2016-02" db="EMBL/GenBank/DDBJ databases">
        <authorList>
            <consortium name="Pathogen Informatics"/>
        </authorList>
    </citation>
    <scope>NUCLEOTIDE SEQUENCE [LARGE SCALE GENOMIC DNA]</scope>
    <source>
        <strain evidence="7 8">SS1013</strain>
    </source>
</reference>
<evidence type="ECO:0000256" key="1">
    <source>
        <dbReference type="ARBA" id="ARBA00010646"/>
    </source>
</evidence>
<feature type="region of interest" description="Disordered" evidence="4">
    <location>
        <begin position="29"/>
        <end position="116"/>
    </location>
</feature>
<dbReference type="InterPro" id="IPR017853">
    <property type="entry name" value="GH"/>
</dbReference>
<evidence type="ECO:0000256" key="5">
    <source>
        <dbReference type="SAM" id="SignalP"/>
    </source>
</evidence>
<dbReference type="AlphaFoldDB" id="A0A0Z8NQW4"/>
<evidence type="ECO:0000259" key="6">
    <source>
        <dbReference type="Pfam" id="PF18885"/>
    </source>
</evidence>
<dbReference type="SMART" id="SM00641">
    <property type="entry name" value="Glyco_25"/>
    <property type="match status" value="1"/>
</dbReference>
<feature type="domain" description="DUF5648" evidence="6">
    <location>
        <begin position="126"/>
        <end position="251"/>
    </location>
</feature>
<feature type="compositionally biased region" description="Low complexity" evidence="4">
    <location>
        <begin position="90"/>
        <end position="116"/>
    </location>
</feature>
<dbReference type="GO" id="GO:0003796">
    <property type="term" value="F:lysozyme activity"/>
    <property type="evidence" value="ECO:0007669"/>
    <property type="project" value="InterPro"/>
</dbReference>
<evidence type="ECO:0000256" key="2">
    <source>
        <dbReference type="ARBA" id="ARBA00022801"/>
    </source>
</evidence>
<organism evidence="7 8">
    <name type="scientific">Streptococcus suis</name>
    <dbReference type="NCBI Taxonomy" id="1307"/>
    <lineage>
        <taxon>Bacteria</taxon>
        <taxon>Bacillati</taxon>
        <taxon>Bacillota</taxon>
        <taxon>Bacilli</taxon>
        <taxon>Lactobacillales</taxon>
        <taxon>Streptococcaceae</taxon>
        <taxon>Streptococcus</taxon>
    </lineage>
</organism>
<dbReference type="GO" id="GO:0016052">
    <property type="term" value="P:carbohydrate catabolic process"/>
    <property type="evidence" value="ECO:0007669"/>
    <property type="project" value="TreeGrafter"/>
</dbReference>
<feature type="compositionally biased region" description="Polar residues" evidence="4">
    <location>
        <begin position="29"/>
        <end position="59"/>
    </location>
</feature>
<dbReference type="InterPro" id="IPR013688">
    <property type="entry name" value="GBS_Bsp-like"/>
</dbReference>
<feature type="compositionally biased region" description="Low complexity" evidence="4">
    <location>
        <begin position="60"/>
        <end position="72"/>
    </location>
</feature>
<evidence type="ECO:0000256" key="4">
    <source>
        <dbReference type="SAM" id="MobiDB-lite"/>
    </source>
</evidence>
<dbReference type="InterPro" id="IPR002053">
    <property type="entry name" value="Glyco_hydro_25"/>
</dbReference>
<sequence length="693" mass="76041">MRSKYMKSLGLGATCLLAMSVPVAANTTETNQSSDVSGAQVSATQATSSEEITVTETNISSSAQTDTSTAATEEPSVSRRSAPETEESSTTEASSVTSSTSITSTTTTQTESAPVTQAEATIEQALYRLYQPDLRVHLYTKDANEYAVLAGRGWRQEGEAWRFVSNQGEPVYRLYQPDLRVHLYTKDANEYAVLAGRGWRQEGEAFRSHGNIPVYRLYHPGLRVHLYTKDANEYTVLAGRGWRQEGIAFYGLGSAGSSTASNTPVAPQVAKKPTGTVSIQNKNSQNGNFDIIVSNVDSPLGVSSVLVPVWSDEKGQDDLVWYEAARQADGSYKVSVQSKNHGYSTGTYQVHLYLVQKDGTKIGISPSTTTTVEIKDTVPKATVRIENIDRTYGFFDVRITDLYVPKGIESIQAAVWADVGGQNDVQHYEATKQSDGSYLVPVRISNHKYEQGTYNISLSITSQGQKYNVAQANTLISYTKTEIPRFIDVSSHNGTLSVADYKTLAANGISGVVVKLSEAVSYLNPYAEGQVKNALAAGLKVSVYHYSHFTSKEEAKAEAQYFVAAAKKLGLPTSTLMVNDIEEYATRKNINDNMKAWEEEMRRLGYSNLIHYTGASWLDDNSLGVVGPIQTSQFGMTNFWVAQYPYSTMTPAQAMSMSLHARTAAWQYTSKATLLPGRSFFDVNLDYTNRFTK</sequence>
<dbReference type="SUPFAM" id="SSF51445">
    <property type="entry name" value="(Trans)glycosidases"/>
    <property type="match status" value="1"/>
</dbReference>
<dbReference type="RefSeq" id="WP_052819597.1">
    <property type="nucleotide sequence ID" value="NZ_CEIH01000223.1"/>
</dbReference>
<dbReference type="PANTHER" id="PTHR34135:SF2">
    <property type="entry name" value="LYSOZYME"/>
    <property type="match status" value="1"/>
</dbReference>
<protein>
    <submittedName>
        <fullName evidence="7">Autolysin AtlA</fullName>
    </submittedName>
</protein>
<comment type="similarity">
    <text evidence="1">Belongs to the glycosyl hydrolase 25 family.</text>
</comment>
<dbReference type="Proteomes" id="UP000069526">
    <property type="component" value="Unassembled WGS sequence"/>
</dbReference>
<dbReference type="Pfam" id="PF08481">
    <property type="entry name" value="GBS_Bsp-like"/>
    <property type="match status" value="2"/>
</dbReference>
<dbReference type="InterPro" id="IPR043708">
    <property type="entry name" value="DUF5648"/>
</dbReference>
<dbReference type="Pfam" id="PF18885">
    <property type="entry name" value="DUF5648"/>
    <property type="match status" value="1"/>
</dbReference>
<dbReference type="EMBL" id="FIJK01000025">
    <property type="protein sequence ID" value="CYW31814.1"/>
    <property type="molecule type" value="Genomic_DNA"/>
</dbReference>
<evidence type="ECO:0000256" key="3">
    <source>
        <dbReference type="ARBA" id="ARBA00023295"/>
    </source>
</evidence>
<feature type="chain" id="PRO_5039640531" evidence="5">
    <location>
        <begin position="26"/>
        <end position="693"/>
    </location>
</feature>
<dbReference type="GO" id="GO:0009253">
    <property type="term" value="P:peptidoglycan catabolic process"/>
    <property type="evidence" value="ECO:0007669"/>
    <property type="project" value="InterPro"/>
</dbReference>
<keyword evidence="2" id="KW-0378">Hydrolase</keyword>
<dbReference type="Pfam" id="PF01183">
    <property type="entry name" value="Glyco_hydro_25"/>
    <property type="match status" value="1"/>
</dbReference>
<evidence type="ECO:0000313" key="7">
    <source>
        <dbReference type="EMBL" id="CYW31814.1"/>
    </source>
</evidence>
<evidence type="ECO:0000313" key="8">
    <source>
        <dbReference type="Proteomes" id="UP000069526"/>
    </source>
</evidence>
<gene>
    <name evidence="7" type="primary">atlA</name>
    <name evidence="7" type="ORF">ERS132539_01202</name>
</gene>
<accession>A0A0Z8NQW4</accession>
<keyword evidence="3" id="KW-0326">Glycosidase</keyword>
<feature type="signal peptide" evidence="5">
    <location>
        <begin position="1"/>
        <end position="25"/>
    </location>
</feature>
<dbReference type="InterPro" id="IPR018077">
    <property type="entry name" value="Glyco_hydro_fam25_subgr"/>
</dbReference>
<dbReference type="PANTHER" id="PTHR34135">
    <property type="entry name" value="LYSOZYME"/>
    <property type="match status" value="1"/>
</dbReference>
<name>A0A0Z8NQW4_STRSU</name>